<feature type="compositionally biased region" description="Low complexity" evidence="1">
    <location>
        <begin position="317"/>
        <end position="332"/>
    </location>
</feature>
<accession>A0A1U7CQ12</accession>
<sequence>MSRWRYVAVGACVASCWIGSGSGSSALAQSESRERDVKVTGPRGRSIERRVEVERGPGYSDRQVQIQRPGGTYSREVRVAGGRPGPPPMYRPGPGYRPGYGFGHRPPVIIERNVFGGAGTFALGMLGGAALTAPLWAPPLVSPPVVVAPGPAVIVQQSAVISAPAPSVDPLDGVALAAQRLQSHYPGSRREAAQTLGRLGDPRGIPPLVDVLKNDWFKDVRIAAAQALGEIGGPEAEAVLERAVVYEKKQDVRDAAAAALHMARERQVTVHPAAPASAGTIIESTVEESPRPATRRPVPPPPAPGVHRPLQWKAKTDAAPALDEPALEAPANRVPPPPPSPVSSNPGS</sequence>
<dbReference type="PANTHER" id="PTHR12697:SF5">
    <property type="entry name" value="DEOXYHYPUSINE HYDROXYLASE"/>
    <property type="match status" value="1"/>
</dbReference>
<keyword evidence="3" id="KW-1185">Reference proteome</keyword>
<organism evidence="2 3">
    <name type="scientific">Paludisphaera borealis</name>
    <dbReference type="NCBI Taxonomy" id="1387353"/>
    <lineage>
        <taxon>Bacteria</taxon>
        <taxon>Pseudomonadati</taxon>
        <taxon>Planctomycetota</taxon>
        <taxon>Planctomycetia</taxon>
        <taxon>Isosphaerales</taxon>
        <taxon>Isosphaeraceae</taxon>
        <taxon>Paludisphaera</taxon>
    </lineage>
</organism>
<dbReference type="EMBL" id="CP019082">
    <property type="protein sequence ID" value="APW61022.1"/>
    <property type="molecule type" value="Genomic_DNA"/>
</dbReference>
<feature type="region of interest" description="Disordered" evidence="1">
    <location>
        <begin position="21"/>
        <end position="44"/>
    </location>
</feature>
<dbReference type="InterPro" id="IPR016024">
    <property type="entry name" value="ARM-type_fold"/>
</dbReference>
<name>A0A1U7CQ12_9BACT</name>
<proteinExistence type="predicted"/>
<gene>
    <name evidence="2" type="ORF">BSF38_02525</name>
</gene>
<dbReference type="InterPro" id="IPR004155">
    <property type="entry name" value="PBS_lyase_HEAT"/>
</dbReference>
<dbReference type="KEGG" id="pbor:BSF38_02525"/>
<dbReference type="AlphaFoldDB" id="A0A1U7CQ12"/>
<evidence type="ECO:0000256" key="1">
    <source>
        <dbReference type="SAM" id="MobiDB-lite"/>
    </source>
</evidence>
<feature type="region of interest" description="Disordered" evidence="1">
    <location>
        <begin position="270"/>
        <end position="348"/>
    </location>
</feature>
<dbReference type="PANTHER" id="PTHR12697">
    <property type="entry name" value="PBS LYASE HEAT-LIKE PROTEIN"/>
    <property type="match status" value="1"/>
</dbReference>
<dbReference type="RefSeq" id="WP_145952098.1">
    <property type="nucleotide sequence ID" value="NZ_CP019082.1"/>
</dbReference>
<evidence type="ECO:0000313" key="3">
    <source>
        <dbReference type="Proteomes" id="UP000186309"/>
    </source>
</evidence>
<dbReference type="SUPFAM" id="SSF48371">
    <property type="entry name" value="ARM repeat"/>
    <property type="match status" value="1"/>
</dbReference>
<protein>
    <recommendedName>
        <fullName evidence="4">HEAT repeat domain-containing protein</fullName>
    </recommendedName>
</protein>
<dbReference type="SMART" id="SM00567">
    <property type="entry name" value="EZ_HEAT"/>
    <property type="match status" value="2"/>
</dbReference>
<dbReference type="Gene3D" id="1.25.10.10">
    <property type="entry name" value="Leucine-rich Repeat Variant"/>
    <property type="match status" value="1"/>
</dbReference>
<evidence type="ECO:0008006" key="4">
    <source>
        <dbReference type="Google" id="ProtNLM"/>
    </source>
</evidence>
<dbReference type="GO" id="GO:0016491">
    <property type="term" value="F:oxidoreductase activity"/>
    <property type="evidence" value="ECO:0007669"/>
    <property type="project" value="TreeGrafter"/>
</dbReference>
<reference evidence="3" key="1">
    <citation type="submission" date="2016-12" db="EMBL/GenBank/DDBJ databases">
        <title>Comparative genomics of four Isosphaeraceae planctomycetes: a common pool of plasmids and glycoside hydrolase genes.</title>
        <authorList>
            <person name="Ivanova A."/>
        </authorList>
    </citation>
    <scope>NUCLEOTIDE SEQUENCE [LARGE SCALE GENOMIC DNA]</scope>
    <source>
        <strain evidence="3">PX4</strain>
    </source>
</reference>
<dbReference type="Pfam" id="PF13646">
    <property type="entry name" value="HEAT_2"/>
    <property type="match status" value="1"/>
</dbReference>
<dbReference type="InterPro" id="IPR011989">
    <property type="entry name" value="ARM-like"/>
</dbReference>
<dbReference type="OrthoDB" id="286664at2"/>
<dbReference type="Proteomes" id="UP000186309">
    <property type="component" value="Chromosome"/>
</dbReference>
<evidence type="ECO:0000313" key="2">
    <source>
        <dbReference type="EMBL" id="APW61022.1"/>
    </source>
</evidence>